<evidence type="ECO:0000313" key="2">
    <source>
        <dbReference type="Proteomes" id="UP001064048"/>
    </source>
</evidence>
<sequence>MSLDDEGYQPRTNKICFIPACTNTSVKKPGLKFFCIRKELTENWCQLVGRNCPKKKKLLCCEDHLNVKEDLQNYENYLAGARARLKLSATLKNIPTPRVAVDSGIIKLKSKKKSDNSSDTKYAGKHGRNHLMAKIASKPKIYLGLPKNYVWAIDLLAKESSCLPLDIIITLFKIKTNDTFIQMSDEFEIPRCTIRLLFEKNVYMLATFLQNIVYLPSLYEIKKNLPLMLRMKYSKVQMIIDCFEIQIEKPSKAFRRAQTRSQNKSCNTVKYLIACTAVGFIAFISKGYGGRISDKAIACKSGFLDIVPPNAVIMAGRGFKGIECLLSTKNAKILCPPSVRSYSKLIKEDVIKTNVISPLSANIERVIKKVQEFHMLKPHAVVNHKHLKYLDEIVTIACGLINLQNPVLNADWQIE</sequence>
<accession>A0ACC0KN36</accession>
<proteinExistence type="predicted"/>
<reference evidence="1 2" key="1">
    <citation type="journal article" date="2022" name="Genome Biol. Evol.">
        <title>The Spruce Budworm Genome: Reconstructing the Evolutionary History of Antifreeze Proteins.</title>
        <authorList>
            <person name="Beliveau C."/>
            <person name="Gagne P."/>
            <person name="Picq S."/>
            <person name="Vernygora O."/>
            <person name="Keeling C.I."/>
            <person name="Pinkney K."/>
            <person name="Doucet D."/>
            <person name="Wen F."/>
            <person name="Johnston J.S."/>
            <person name="Maaroufi H."/>
            <person name="Boyle B."/>
            <person name="Laroche J."/>
            <person name="Dewar K."/>
            <person name="Juretic N."/>
            <person name="Blackburn G."/>
            <person name="Nisole A."/>
            <person name="Brunet B."/>
            <person name="Brandao M."/>
            <person name="Lumley L."/>
            <person name="Duan J."/>
            <person name="Quan G."/>
            <person name="Lucarotti C.J."/>
            <person name="Roe A.D."/>
            <person name="Sperling F.A.H."/>
            <person name="Levesque R.C."/>
            <person name="Cusson M."/>
        </authorList>
    </citation>
    <scope>NUCLEOTIDE SEQUENCE [LARGE SCALE GENOMIC DNA]</scope>
    <source>
        <strain evidence="1">Glfc:IPQL:Cfum</strain>
    </source>
</reference>
<dbReference type="EMBL" id="CM046118">
    <property type="protein sequence ID" value="KAI8437944.1"/>
    <property type="molecule type" value="Genomic_DNA"/>
</dbReference>
<organism evidence="1 2">
    <name type="scientific">Choristoneura fumiferana</name>
    <name type="common">Spruce budworm moth</name>
    <name type="synonym">Archips fumiferana</name>
    <dbReference type="NCBI Taxonomy" id="7141"/>
    <lineage>
        <taxon>Eukaryota</taxon>
        <taxon>Metazoa</taxon>
        <taxon>Ecdysozoa</taxon>
        <taxon>Arthropoda</taxon>
        <taxon>Hexapoda</taxon>
        <taxon>Insecta</taxon>
        <taxon>Pterygota</taxon>
        <taxon>Neoptera</taxon>
        <taxon>Endopterygota</taxon>
        <taxon>Lepidoptera</taxon>
        <taxon>Glossata</taxon>
        <taxon>Ditrysia</taxon>
        <taxon>Tortricoidea</taxon>
        <taxon>Tortricidae</taxon>
        <taxon>Tortricinae</taxon>
        <taxon>Choristoneura</taxon>
    </lineage>
</organism>
<keyword evidence="2" id="KW-1185">Reference proteome</keyword>
<name>A0ACC0KN36_CHOFU</name>
<gene>
    <name evidence="1" type="ORF">MSG28_010610</name>
</gene>
<evidence type="ECO:0000313" key="1">
    <source>
        <dbReference type="EMBL" id="KAI8437944.1"/>
    </source>
</evidence>
<protein>
    <submittedName>
        <fullName evidence="1">Uncharacterized protein</fullName>
    </submittedName>
</protein>
<dbReference type="Proteomes" id="UP001064048">
    <property type="component" value="Chromosome 18"/>
</dbReference>
<comment type="caution">
    <text evidence="1">The sequence shown here is derived from an EMBL/GenBank/DDBJ whole genome shotgun (WGS) entry which is preliminary data.</text>
</comment>